<organism evidence="4 5">
    <name type="scientific">Tetrahymena thermophila (strain SB210)</name>
    <dbReference type="NCBI Taxonomy" id="312017"/>
    <lineage>
        <taxon>Eukaryota</taxon>
        <taxon>Sar</taxon>
        <taxon>Alveolata</taxon>
        <taxon>Ciliophora</taxon>
        <taxon>Intramacronucleata</taxon>
        <taxon>Oligohymenophorea</taxon>
        <taxon>Hymenostomatida</taxon>
        <taxon>Tetrahymenina</taxon>
        <taxon>Tetrahymenidae</taxon>
        <taxon>Tetrahymena</taxon>
    </lineage>
</organism>
<feature type="domain" description="H-type lectin" evidence="3">
    <location>
        <begin position="40"/>
        <end position="107"/>
    </location>
</feature>
<name>Q22LN9_TETTS</name>
<dbReference type="HOGENOM" id="CLU_766163_0_0_1"/>
<accession>Q22LN9</accession>
<feature type="signal peptide" evidence="2">
    <location>
        <begin position="1"/>
        <end position="17"/>
    </location>
</feature>
<protein>
    <submittedName>
        <fullName evidence="4">H-type lectin domain protein</fullName>
    </submittedName>
</protein>
<evidence type="ECO:0000313" key="4">
    <source>
        <dbReference type="EMBL" id="EAR86227.2"/>
    </source>
</evidence>
<reference evidence="5" key="1">
    <citation type="journal article" date="2006" name="PLoS Biol.">
        <title>Macronuclear genome sequence of the ciliate Tetrahymena thermophila, a model eukaryote.</title>
        <authorList>
            <person name="Eisen J.A."/>
            <person name="Coyne R.S."/>
            <person name="Wu M."/>
            <person name="Wu D."/>
            <person name="Thiagarajan M."/>
            <person name="Wortman J.R."/>
            <person name="Badger J.H."/>
            <person name="Ren Q."/>
            <person name="Amedeo P."/>
            <person name="Jones K.M."/>
            <person name="Tallon L.J."/>
            <person name="Delcher A.L."/>
            <person name="Salzberg S.L."/>
            <person name="Silva J.C."/>
            <person name="Haas B.J."/>
            <person name="Majoros W.H."/>
            <person name="Farzad M."/>
            <person name="Carlton J.M."/>
            <person name="Smith R.K. Jr."/>
            <person name="Garg J."/>
            <person name="Pearlman R.E."/>
            <person name="Karrer K.M."/>
            <person name="Sun L."/>
            <person name="Manning G."/>
            <person name="Elde N.C."/>
            <person name="Turkewitz A.P."/>
            <person name="Asai D.J."/>
            <person name="Wilkes D.E."/>
            <person name="Wang Y."/>
            <person name="Cai H."/>
            <person name="Collins K."/>
            <person name="Stewart B.A."/>
            <person name="Lee S.R."/>
            <person name="Wilamowska K."/>
            <person name="Weinberg Z."/>
            <person name="Ruzzo W.L."/>
            <person name="Wloga D."/>
            <person name="Gaertig J."/>
            <person name="Frankel J."/>
            <person name="Tsao C.-C."/>
            <person name="Gorovsky M.A."/>
            <person name="Keeling P.J."/>
            <person name="Waller R.F."/>
            <person name="Patron N.J."/>
            <person name="Cherry J.M."/>
            <person name="Stover N.A."/>
            <person name="Krieger C.J."/>
            <person name="del Toro C."/>
            <person name="Ryder H.F."/>
            <person name="Williamson S.C."/>
            <person name="Barbeau R.A."/>
            <person name="Hamilton E.P."/>
            <person name="Orias E."/>
        </authorList>
    </citation>
    <scope>NUCLEOTIDE SEQUENCE [LARGE SCALE GENOMIC DNA]</scope>
    <source>
        <strain evidence="5">SB210</strain>
    </source>
</reference>
<evidence type="ECO:0000313" key="5">
    <source>
        <dbReference type="Proteomes" id="UP000009168"/>
    </source>
</evidence>
<sequence>MKLALALLFVIAKNIFCLHLYGTDTSLSENPIRGPGGRTVSIEFKVQFAPHVTPYVLISYSKFHFSMAKINHYKATVVGVTNKGFSIIYETETQNMEFGADVEWLAFDDTSDFFGEVQYIEEYDTGFLKEFYKTGDEHRMQLKDVKFQRTYLRTPGVAIYVIGASNDGIERLVSANYTDASPFSFTLQVLAWHHTELTYYKFAILVILSNYITFQIFFQIIKRHTIKMNACRKQEENTYGMKSIINLDLIHGIRSTYIVIKTSVICIMTFLSNMKIAKTLDLISSILVLLDMTSKIISKIAQNLIQLLEMLKQPKKKQKWMQVLGTKLKLQELNGIMQYAKLMEILLAKESLLLYKKLQLVLLSLLCQLLLLYYYQKSLKCQKNKRKSKIFDQINYLSIFQFVHVMQYFIYQDFLHILIKQLQHFLNCQLKDYYSKNHKYQQNRSYSIFNENLRKKNKILHKIFQKNTNNQTSSNKKSAYNFVLIKYKPIYFLLFIIKIYQKLLN</sequence>
<feature type="transmembrane region" description="Helical" evidence="1">
    <location>
        <begin position="199"/>
        <end position="218"/>
    </location>
</feature>
<feature type="transmembrane region" description="Helical" evidence="1">
    <location>
        <begin position="358"/>
        <end position="375"/>
    </location>
</feature>
<dbReference type="Proteomes" id="UP000009168">
    <property type="component" value="Unassembled WGS sequence"/>
</dbReference>
<dbReference type="InParanoid" id="Q22LN9"/>
<dbReference type="KEGG" id="tet:TTHERM_00701100"/>
<proteinExistence type="predicted"/>
<keyword evidence="1" id="KW-0812">Transmembrane</keyword>
<keyword evidence="1" id="KW-1133">Transmembrane helix</keyword>
<dbReference type="Pfam" id="PF09458">
    <property type="entry name" value="H_lectin"/>
    <property type="match status" value="1"/>
</dbReference>
<dbReference type="GO" id="GO:0030246">
    <property type="term" value="F:carbohydrate binding"/>
    <property type="evidence" value="ECO:0007669"/>
    <property type="project" value="InterPro"/>
</dbReference>
<keyword evidence="5" id="KW-1185">Reference proteome</keyword>
<evidence type="ECO:0000256" key="2">
    <source>
        <dbReference type="SAM" id="SignalP"/>
    </source>
</evidence>
<dbReference type="InterPro" id="IPR019019">
    <property type="entry name" value="H-type_lectin_domain"/>
</dbReference>
<dbReference type="AlphaFoldDB" id="Q22LN9"/>
<gene>
    <name evidence="4" type="ORF">TTHERM_00701100</name>
</gene>
<dbReference type="RefSeq" id="XP_976822.2">
    <property type="nucleotide sequence ID" value="XM_971729.3"/>
</dbReference>
<dbReference type="GeneID" id="7837896"/>
<evidence type="ECO:0000259" key="3">
    <source>
        <dbReference type="Pfam" id="PF09458"/>
    </source>
</evidence>
<dbReference type="Gene3D" id="2.60.40.2080">
    <property type="match status" value="1"/>
</dbReference>
<feature type="chain" id="PRO_5004201173" evidence="2">
    <location>
        <begin position="18"/>
        <end position="505"/>
    </location>
</feature>
<dbReference type="SUPFAM" id="SSF141086">
    <property type="entry name" value="Agglutinin HPA-like"/>
    <property type="match status" value="1"/>
</dbReference>
<evidence type="ECO:0000256" key="1">
    <source>
        <dbReference type="SAM" id="Phobius"/>
    </source>
</evidence>
<keyword evidence="1" id="KW-0472">Membrane</keyword>
<keyword evidence="2" id="KW-0732">Signal</keyword>
<dbReference type="InterPro" id="IPR037221">
    <property type="entry name" value="H-type_lectin_dom_sf"/>
</dbReference>
<dbReference type="GO" id="GO:0007155">
    <property type="term" value="P:cell adhesion"/>
    <property type="evidence" value="ECO:0007669"/>
    <property type="project" value="InterPro"/>
</dbReference>
<dbReference type="EMBL" id="GG662861">
    <property type="protein sequence ID" value="EAR86227.2"/>
    <property type="molecule type" value="Genomic_DNA"/>
</dbReference>